<feature type="domain" description="TamA POTRA" evidence="15">
    <location>
        <begin position="29"/>
        <end position="104"/>
    </location>
</feature>
<evidence type="ECO:0000256" key="1">
    <source>
        <dbReference type="ARBA" id="ARBA00004442"/>
    </source>
</evidence>
<evidence type="ECO:0000256" key="6">
    <source>
        <dbReference type="ARBA" id="ARBA00022729"/>
    </source>
</evidence>
<evidence type="ECO:0000313" key="16">
    <source>
        <dbReference type="EMBL" id="TCT00092.1"/>
    </source>
</evidence>
<dbReference type="OrthoDB" id="9769707at2"/>
<comment type="similarity">
    <text evidence="2">Belongs to the TamA family.</text>
</comment>
<feature type="domain" description="POTRA" evidence="14">
    <location>
        <begin position="196"/>
        <end position="248"/>
    </location>
</feature>
<dbReference type="EMBL" id="SMAF01000004">
    <property type="protein sequence ID" value="TCT00092.1"/>
    <property type="molecule type" value="Genomic_DNA"/>
</dbReference>
<dbReference type="GO" id="GO:0009279">
    <property type="term" value="C:cell outer membrane"/>
    <property type="evidence" value="ECO:0007669"/>
    <property type="project" value="UniProtKB-SubCell"/>
</dbReference>
<keyword evidence="6 12" id="KW-0732">Signal</keyword>
<evidence type="ECO:0000256" key="9">
    <source>
        <dbReference type="ARBA" id="ARBA00033063"/>
    </source>
</evidence>
<keyword evidence="8" id="KW-0998">Cell outer membrane</keyword>
<dbReference type="Gene3D" id="3.10.20.310">
    <property type="entry name" value="membrane protein fhac"/>
    <property type="match status" value="3"/>
</dbReference>
<evidence type="ECO:0000256" key="3">
    <source>
        <dbReference type="ARBA" id="ARBA00015419"/>
    </source>
</evidence>
<evidence type="ECO:0000256" key="5">
    <source>
        <dbReference type="ARBA" id="ARBA00022692"/>
    </source>
</evidence>
<keyword evidence="5" id="KW-0812">Transmembrane</keyword>
<feature type="region of interest" description="Disordered" evidence="11">
    <location>
        <begin position="259"/>
        <end position="311"/>
    </location>
</feature>
<dbReference type="RefSeq" id="WP_123523140.1">
    <property type="nucleotide sequence ID" value="NZ_JBHLWF010000088.1"/>
</dbReference>
<name>A0A4S3KW95_9GAMM</name>
<proteinExistence type="inferred from homology"/>
<reference evidence="16 17" key="1">
    <citation type="submission" date="2019-03" db="EMBL/GenBank/DDBJ databases">
        <title>Genomic Encyclopedia of Type Strains, Phase IV (KMG-IV): sequencing the most valuable type-strain genomes for metagenomic binning, comparative biology and taxonomic classification.</title>
        <authorList>
            <person name="Goeker M."/>
        </authorList>
    </citation>
    <scope>NUCLEOTIDE SEQUENCE [LARGE SCALE GENOMIC DNA]</scope>
    <source>
        <strain evidence="16 17">DSM 21944</strain>
    </source>
</reference>
<evidence type="ECO:0000259" key="14">
    <source>
        <dbReference type="Pfam" id="PF07244"/>
    </source>
</evidence>
<evidence type="ECO:0000256" key="10">
    <source>
        <dbReference type="ARBA" id="ARBA00093548"/>
    </source>
</evidence>
<accession>A0A4S3KW95</accession>
<dbReference type="Pfam" id="PF01103">
    <property type="entry name" value="Omp85"/>
    <property type="match status" value="1"/>
</dbReference>
<feature type="signal peptide" evidence="12">
    <location>
        <begin position="1"/>
        <end position="25"/>
    </location>
</feature>
<dbReference type="InterPro" id="IPR010827">
    <property type="entry name" value="BamA/TamA_POTRA"/>
</dbReference>
<feature type="domain" description="Bacterial surface antigen (D15)" evidence="13">
    <location>
        <begin position="375"/>
        <end position="637"/>
    </location>
</feature>
<dbReference type="Pfam" id="PF17243">
    <property type="entry name" value="POTRA_TamA_1"/>
    <property type="match status" value="1"/>
</dbReference>
<dbReference type="InterPro" id="IPR039910">
    <property type="entry name" value="D15-like"/>
</dbReference>
<dbReference type="PANTHER" id="PTHR12815:SF47">
    <property type="entry name" value="TRANSLOCATION AND ASSEMBLY MODULE SUBUNIT TAMA"/>
    <property type="match status" value="1"/>
</dbReference>
<evidence type="ECO:0000256" key="8">
    <source>
        <dbReference type="ARBA" id="ARBA00023237"/>
    </source>
</evidence>
<organism evidence="16 17">
    <name type="scientific">Pseudofulvimonas gallinarii</name>
    <dbReference type="NCBI Taxonomy" id="634155"/>
    <lineage>
        <taxon>Bacteria</taxon>
        <taxon>Pseudomonadati</taxon>
        <taxon>Pseudomonadota</taxon>
        <taxon>Gammaproteobacteria</taxon>
        <taxon>Lysobacterales</taxon>
        <taxon>Rhodanobacteraceae</taxon>
        <taxon>Pseudofulvimonas</taxon>
    </lineage>
</organism>
<dbReference type="GO" id="GO:0009306">
    <property type="term" value="P:protein secretion"/>
    <property type="evidence" value="ECO:0007669"/>
    <property type="project" value="TreeGrafter"/>
</dbReference>
<comment type="subcellular location">
    <subcellularLocation>
        <location evidence="1">Cell outer membrane</location>
    </subcellularLocation>
</comment>
<keyword evidence="4" id="KW-1134">Transmembrane beta strand</keyword>
<dbReference type="AlphaFoldDB" id="A0A4S3KW95"/>
<dbReference type="Pfam" id="PF07244">
    <property type="entry name" value="POTRA"/>
    <property type="match status" value="1"/>
</dbReference>
<comment type="subunit">
    <text evidence="10">Interacts with TamB to form the translocation and assembly module (TAM).</text>
</comment>
<gene>
    <name evidence="16" type="ORF">EDC25_10482</name>
</gene>
<dbReference type="GO" id="GO:0097347">
    <property type="term" value="C:TAM protein secretion complex"/>
    <property type="evidence" value="ECO:0007669"/>
    <property type="project" value="TreeGrafter"/>
</dbReference>
<comment type="caution">
    <text evidence="16">The sequence shown here is derived from an EMBL/GenBank/DDBJ whole genome shotgun (WGS) entry which is preliminary data.</text>
</comment>
<dbReference type="InterPro" id="IPR035243">
    <property type="entry name" value="TamA_POTRA_Dom_1"/>
</dbReference>
<evidence type="ECO:0000256" key="2">
    <source>
        <dbReference type="ARBA" id="ARBA00010248"/>
    </source>
</evidence>
<evidence type="ECO:0000259" key="15">
    <source>
        <dbReference type="Pfam" id="PF17243"/>
    </source>
</evidence>
<dbReference type="PANTHER" id="PTHR12815">
    <property type="entry name" value="SORTING AND ASSEMBLY MACHINERY SAMM50 PROTEIN FAMILY MEMBER"/>
    <property type="match status" value="1"/>
</dbReference>
<sequence length="649" mass="71472">MNALFRPSRLFLVLLALLPAMPADAAVRVVIEGLKGATLREQAQKSTSLYGYRDRAISPAQARRLHERAPDEIRRALQPHGYYRAEVTGDLVQNGDDWVATYTIRVRISAKVRKIDIAFTGEGADDEALQALASRFPLAVDDRLVHARYESGKAAMLNAIQGRGYLRARGVTTRVDVHVDEDAADITLHWDTGPRYRIGETHFEGAQFPDEFMRRFVQHREGDYYDADTLLKLQRRLIDADYFGFVAVTPRMQRRRTGRGAAAAAGAEGETVTTAVDGDLPADADPRADDPPADAATGTAASRSPGESGAANGEAIVPIVVQVAPAPRNVYTAGVSIGTDSGVGVRGGVKRRWVNSRGHKANAEFELSQRLTAGALNYEIFSTDEHLRSFNIGATHRRESTDSTESETTSVFAMENRLWHGWWRDLGLRALYGDFEVARQRSNSTLVFAEGRLTRRRANDDLFPTRGYSITLEARAGSEAMLSDTDFVQLRGEARYIHPLGDRQRLYFRGIAGSTWVDDFNALPPSLRFFAGGDRTIRGYGYQAVGPETRVCDFDPERPGYCEDFVVGGKHLAVLSAEYERDIARDWSLAGFVDTGNAFNDAGAFKTRTGVGVGVRWRSPVGLVRLDIGHGLDDAKNAVELHIIIGPDL</sequence>
<evidence type="ECO:0000259" key="13">
    <source>
        <dbReference type="Pfam" id="PF01103"/>
    </source>
</evidence>
<protein>
    <recommendedName>
        <fullName evidence="3">Translocation and assembly module subunit TamA</fullName>
    </recommendedName>
    <alternativeName>
        <fullName evidence="9">Autotransporter assembly factor TamA</fullName>
    </alternativeName>
</protein>
<dbReference type="Gene3D" id="2.40.160.50">
    <property type="entry name" value="membrane protein fhac: a member of the omp85/tpsb transporter family"/>
    <property type="match status" value="1"/>
</dbReference>
<evidence type="ECO:0000256" key="4">
    <source>
        <dbReference type="ARBA" id="ARBA00022452"/>
    </source>
</evidence>
<evidence type="ECO:0000256" key="12">
    <source>
        <dbReference type="SAM" id="SignalP"/>
    </source>
</evidence>
<feature type="compositionally biased region" description="Low complexity" evidence="11">
    <location>
        <begin position="259"/>
        <end position="283"/>
    </location>
</feature>
<evidence type="ECO:0000313" key="17">
    <source>
        <dbReference type="Proteomes" id="UP000294599"/>
    </source>
</evidence>
<keyword evidence="7" id="KW-0472">Membrane</keyword>
<feature type="chain" id="PRO_5030100295" description="Translocation and assembly module subunit TamA" evidence="12">
    <location>
        <begin position="26"/>
        <end position="649"/>
    </location>
</feature>
<evidence type="ECO:0000256" key="7">
    <source>
        <dbReference type="ARBA" id="ARBA00023136"/>
    </source>
</evidence>
<evidence type="ECO:0000256" key="11">
    <source>
        <dbReference type="SAM" id="MobiDB-lite"/>
    </source>
</evidence>
<dbReference type="Proteomes" id="UP000294599">
    <property type="component" value="Unassembled WGS sequence"/>
</dbReference>
<dbReference type="InterPro" id="IPR000184">
    <property type="entry name" value="Bac_surfAg_D15"/>
</dbReference>
<keyword evidence="17" id="KW-1185">Reference proteome</keyword>